<dbReference type="GeneID" id="7198821"/>
<dbReference type="Pfam" id="PF04884">
    <property type="entry name" value="UVB_sens_prot"/>
    <property type="match status" value="1"/>
</dbReference>
<evidence type="ECO:0000259" key="3">
    <source>
        <dbReference type="Pfam" id="PF04884"/>
    </source>
</evidence>
<proteinExistence type="inferred from homology"/>
<feature type="domain" description="Protein root UVB sensitive/RUS" evidence="3">
    <location>
        <begin position="186"/>
        <end position="419"/>
    </location>
</feature>
<dbReference type="KEGG" id="pti:PHATRDRAFT_50103"/>
<dbReference type="EMBL" id="CM000629">
    <property type="protein sequence ID" value="EEC43483.1"/>
    <property type="molecule type" value="Genomic_DNA"/>
</dbReference>
<dbReference type="InParanoid" id="B7GCY5"/>
<accession>B7GCY5</accession>
<dbReference type="PANTHER" id="PTHR12770:SF20">
    <property type="entry name" value="PROTEIN ROOT UVB SENSITIVE 6"/>
    <property type="match status" value="1"/>
</dbReference>
<protein>
    <recommendedName>
        <fullName evidence="3">Protein root UVB sensitive/RUS domain-containing protein</fullName>
    </recommendedName>
</protein>
<comment type="similarity">
    <text evidence="1">Belongs to the RUS1 family.</text>
</comment>
<dbReference type="eggNOG" id="KOG4249">
    <property type="taxonomic scope" value="Eukaryota"/>
</dbReference>
<dbReference type="InterPro" id="IPR006968">
    <property type="entry name" value="RUS_fam"/>
</dbReference>
<dbReference type="PaxDb" id="2850-Phatr50103"/>
<dbReference type="InterPro" id="IPR054549">
    <property type="entry name" value="UVB_sens_RUS_dom"/>
</dbReference>
<reference evidence="4 5" key="1">
    <citation type="journal article" date="2008" name="Nature">
        <title>The Phaeodactylum genome reveals the evolutionary history of diatom genomes.</title>
        <authorList>
            <person name="Bowler C."/>
            <person name="Allen A.E."/>
            <person name="Badger J.H."/>
            <person name="Grimwood J."/>
            <person name="Jabbari K."/>
            <person name="Kuo A."/>
            <person name="Maheswari U."/>
            <person name="Martens C."/>
            <person name="Maumus F."/>
            <person name="Otillar R.P."/>
            <person name="Rayko E."/>
            <person name="Salamov A."/>
            <person name="Vandepoele K."/>
            <person name="Beszteri B."/>
            <person name="Gruber A."/>
            <person name="Heijde M."/>
            <person name="Katinka M."/>
            <person name="Mock T."/>
            <person name="Valentin K."/>
            <person name="Verret F."/>
            <person name="Berges J.A."/>
            <person name="Brownlee C."/>
            <person name="Cadoret J.P."/>
            <person name="Chiovitti A."/>
            <person name="Choi C.J."/>
            <person name="Coesel S."/>
            <person name="De Martino A."/>
            <person name="Detter J.C."/>
            <person name="Durkin C."/>
            <person name="Falciatore A."/>
            <person name="Fournet J."/>
            <person name="Haruta M."/>
            <person name="Huysman M.J."/>
            <person name="Jenkins B.D."/>
            <person name="Jiroutova K."/>
            <person name="Jorgensen R.E."/>
            <person name="Joubert Y."/>
            <person name="Kaplan A."/>
            <person name="Kroger N."/>
            <person name="Kroth P.G."/>
            <person name="La Roche J."/>
            <person name="Lindquist E."/>
            <person name="Lommer M."/>
            <person name="Martin-Jezequel V."/>
            <person name="Lopez P.J."/>
            <person name="Lucas S."/>
            <person name="Mangogna M."/>
            <person name="McGinnis K."/>
            <person name="Medlin L.K."/>
            <person name="Montsant A."/>
            <person name="Oudot-Le Secq M.P."/>
            <person name="Napoli C."/>
            <person name="Obornik M."/>
            <person name="Parker M.S."/>
            <person name="Petit J.L."/>
            <person name="Porcel B.M."/>
            <person name="Poulsen N."/>
            <person name="Robison M."/>
            <person name="Rychlewski L."/>
            <person name="Rynearson T.A."/>
            <person name="Schmutz J."/>
            <person name="Shapiro H."/>
            <person name="Siaut M."/>
            <person name="Stanley M."/>
            <person name="Sussman M.R."/>
            <person name="Taylor A.R."/>
            <person name="Vardi A."/>
            <person name="von Dassow P."/>
            <person name="Vyverman W."/>
            <person name="Willis A."/>
            <person name="Wyrwicz L.S."/>
            <person name="Rokhsar D.S."/>
            <person name="Weissenbach J."/>
            <person name="Armbrust E.V."/>
            <person name="Green B.R."/>
            <person name="Van de Peer Y."/>
            <person name="Grigoriev I.V."/>
        </authorList>
    </citation>
    <scope>NUCLEOTIDE SEQUENCE [LARGE SCALE GENOMIC DNA]</scope>
    <source>
        <strain evidence="4 5">CCAP 1055/1</strain>
    </source>
</reference>
<name>B7GCY5_PHATC</name>
<reference evidence="5" key="2">
    <citation type="submission" date="2008-08" db="EMBL/GenBank/DDBJ databases">
        <authorList>
            <consortium name="Diatom Consortium"/>
            <person name="Grigoriev I."/>
            <person name="Grimwood J."/>
            <person name="Kuo A."/>
            <person name="Otillar R.P."/>
            <person name="Salamov A."/>
            <person name="Detter J.C."/>
            <person name="Lindquist E."/>
            <person name="Shapiro H."/>
            <person name="Lucas S."/>
            <person name="Glavina del Rio T."/>
            <person name="Pitluck S."/>
            <person name="Rokhsar D."/>
            <person name="Bowler C."/>
        </authorList>
    </citation>
    <scope>GENOME REANNOTATION</scope>
    <source>
        <strain evidence="5">CCAP 1055/1</strain>
    </source>
</reference>
<gene>
    <name evidence="4" type="ORF">PHATRDRAFT_50103</name>
</gene>
<keyword evidence="2" id="KW-0472">Membrane</keyword>
<dbReference type="Proteomes" id="UP000000759">
    <property type="component" value="Chromosome 27"/>
</dbReference>
<dbReference type="OrthoDB" id="364779at2759"/>
<evidence type="ECO:0000313" key="4">
    <source>
        <dbReference type="EMBL" id="EEC43483.1"/>
    </source>
</evidence>
<keyword evidence="5" id="KW-1185">Reference proteome</keyword>
<evidence type="ECO:0000313" key="5">
    <source>
        <dbReference type="Proteomes" id="UP000000759"/>
    </source>
</evidence>
<evidence type="ECO:0000256" key="1">
    <source>
        <dbReference type="ARBA" id="ARBA00007558"/>
    </source>
</evidence>
<dbReference type="HOGENOM" id="CLU_418307_0_0_1"/>
<sequence>MRSRKASRYGVENAQWTQAPLICRTIICFLLINQSRAIVIEGIPRSYIGPSCRSKYFCCRNPAFPFMAVSRAPCLRNRRQRTRRYESFRDDRDSALVSASDLVFNGSTSAALTCSPEEQTSRTSQSSATFSEVDVLYGRRAVLVYDPLQERYVKVSEKNRVADSTKQESVALRARRSSLARFITTKILPRLSLAFLPSGVTNDYYRFVRWRILQRFVNANLNVFGTQSLLLALRIKSSASQLGALSAALNWVLKDALGKIVRMLWASRMGRRFDSDAKRWRFRSSFVFAAGNGLEIITYVFPSLFLLWATLANCCKQISMLTSSSTRTSIYNSFRDGSRENIGDITAKGEAQIAIVDLLGIASGVTLSRTVGTSIRAVLAVYVTLQAIEIVCVYHQLRAVTYRVMNFERMISVVADFCQARQGPKDGLEGLAASCTTPTPAGIPTPQTLASQERIFLPPKHLTRRAIAFGSIGRARLSPDELGTLLEIFKRERFILVVGKNVKHPRPFMAKTAKQNEDPVSRIQENCHIVLHEAATNMDIVKSTLALTLLRRKLALSKFDPSQVRSSNCFDIMKVTQEETNDLFPLLLREMNTQGWESPARFMFGRVHMRADWPLTARSKGRTTSAT</sequence>
<evidence type="ECO:0000256" key="2">
    <source>
        <dbReference type="SAM" id="Phobius"/>
    </source>
</evidence>
<keyword evidence="2" id="KW-0812">Transmembrane</keyword>
<feature type="transmembrane region" description="Helical" evidence="2">
    <location>
        <begin position="286"/>
        <end position="311"/>
    </location>
</feature>
<dbReference type="PANTHER" id="PTHR12770">
    <property type="entry name" value="RUS1 FAMILY PROTEIN C16ORF58"/>
    <property type="match status" value="1"/>
</dbReference>
<organism evidence="4 5">
    <name type="scientific">Phaeodactylum tricornutum (strain CCAP 1055/1)</name>
    <dbReference type="NCBI Taxonomy" id="556484"/>
    <lineage>
        <taxon>Eukaryota</taxon>
        <taxon>Sar</taxon>
        <taxon>Stramenopiles</taxon>
        <taxon>Ochrophyta</taxon>
        <taxon>Bacillariophyta</taxon>
        <taxon>Bacillariophyceae</taxon>
        <taxon>Bacillariophycidae</taxon>
        <taxon>Naviculales</taxon>
        <taxon>Phaeodactylaceae</taxon>
        <taxon>Phaeodactylum</taxon>
    </lineage>
</organism>
<dbReference type="RefSeq" id="XP_002185036.1">
    <property type="nucleotide sequence ID" value="XM_002185000.1"/>
</dbReference>
<dbReference type="AlphaFoldDB" id="B7GCY5"/>
<keyword evidence="2" id="KW-1133">Transmembrane helix</keyword>